<dbReference type="RefSeq" id="WP_201029479.1">
    <property type="nucleotide sequence ID" value="NZ_BCSY01000020.1"/>
</dbReference>
<dbReference type="SUPFAM" id="SSF54593">
    <property type="entry name" value="Glyoxalase/Bleomycin resistance protein/Dihydroxybiphenyl dioxygenase"/>
    <property type="match status" value="1"/>
</dbReference>
<keyword evidence="2" id="KW-1185">Reference proteome</keyword>
<comment type="caution">
    <text evidence="1">The sequence shown here is derived from an EMBL/GenBank/DDBJ whole genome shotgun (WGS) entry which is preliminary data.</text>
</comment>
<dbReference type="InterPro" id="IPR029068">
    <property type="entry name" value="Glyas_Bleomycin-R_OHBP_Dase"/>
</dbReference>
<name>A0A100W888_MYCCR</name>
<dbReference type="EMBL" id="BCSY01000020">
    <property type="protein sequence ID" value="GAS93551.1"/>
    <property type="molecule type" value="Genomic_DNA"/>
</dbReference>
<sequence length="49" mass="5157">MDRVAAAVREAGDTILMERFTIAGVGHLIFFGDPAGNAIGAMEYDADAE</sequence>
<accession>A0A100W888</accession>
<evidence type="ECO:0000313" key="1">
    <source>
        <dbReference type="EMBL" id="GAS93551.1"/>
    </source>
</evidence>
<dbReference type="GO" id="GO:0051213">
    <property type="term" value="F:dioxygenase activity"/>
    <property type="evidence" value="ECO:0007669"/>
    <property type="project" value="UniProtKB-KW"/>
</dbReference>
<keyword evidence="1" id="KW-0560">Oxidoreductase</keyword>
<organism evidence="1 2">
    <name type="scientific">Mycolicibacterium canariasense</name>
    <name type="common">Mycobacterium canariasense</name>
    <dbReference type="NCBI Taxonomy" id="228230"/>
    <lineage>
        <taxon>Bacteria</taxon>
        <taxon>Bacillati</taxon>
        <taxon>Actinomycetota</taxon>
        <taxon>Actinomycetes</taxon>
        <taxon>Mycobacteriales</taxon>
        <taxon>Mycobacteriaceae</taxon>
        <taxon>Mycolicibacterium</taxon>
    </lineage>
</organism>
<reference evidence="2" key="1">
    <citation type="journal article" date="2016" name="Genome Announc.">
        <title>Draft Genome Sequences of Five Rapidly Growing Mycobacterium Species, M. thermoresistibile, M. fortuitum subsp. acetamidolyticum, M. canariasense, M. brisbanense, and M. novocastrense.</title>
        <authorList>
            <person name="Katahira K."/>
            <person name="Ogura Y."/>
            <person name="Gotoh Y."/>
            <person name="Hayashi T."/>
        </authorList>
    </citation>
    <scope>NUCLEOTIDE SEQUENCE [LARGE SCALE GENOMIC DNA]</scope>
    <source>
        <strain evidence="2">JCM15298</strain>
    </source>
</reference>
<dbReference type="AlphaFoldDB" id="A0A100W888"/>
<reference evidence="2" key="2">
    <citation type="submission" date="2016-02" db="EMBL/GenBank/DDBJ databases">
        <title>Draft genome sequence of five rapidly growing Mycobacterium species.</title>
        <authorList>
            <person name="Katahira K."/>
            <person name="Gotou Y."/>
            <person name="Iida K."/>
            <person name="Ogura Y."/>
            <person name="Hayashi T."/>
        </authorList>
    </citation>
    <scope>NUCLEOTIDE SEQUENCE [LARGE SCALE GENOMIC DNA]</scope>
    <source>
        <strain evidence="2">JCM15298</strain>
    </source>
</reference>
<gene>
    <name evidence="1" type="ORF">RMCC_0517</name>
</gene>
<dbReference type="Proteomes" id="UP000069443">
    <property type="component" value="Unassembled WGS sequence"/>
</dbReference>
<evidence type="ECO:0000313" key="2">
    <source>
        <dbReference type="Proteomes" id="UP000069443"/>
    </source>
</evidence>
<protein>
    <submittedName>
        <fullName evidence="1">Glyoxalase/bleomycin resistance protein/dioxygenase</fullName>
    </submittedName>
</protein>
<proteinExistence type="predicted"/>
<keyword evidence="1" id="KW-0223">Dioxygenase</keyword>
<dbReference type="Gene3D" id="3.10.180.10">
    <property type="entry name" value="2,3-Dihydroxybiphenyl 1,2-Dioxygenase, domain 1"/>
    <property type="match status" value="1"/>
</dbReference>